<reference evidence="1 2" key="1">
    <citation type="journal article" date="2001" name="Nature">
        <title>Initial sequencing and analysis of the human genome.</title>
        <authorList>
            <consortium name="International Human Genome Sequencing Consortium"/>
            <person name="Lander E.S."/>
            <person name="Linton L.M."/>
            <person name="Birren B."/>
            <person name="Nusbaum C."/>
            <person name="Zody M.C."/>
            <person name="Baldwin J."/>
            <person name="Devon K."/>
            <person name="Dewar K."/>
            <person name="Doyle M."/>
            <person name="FitzHugh W."/>
            <person name="Funke R."/>
            <person name="Gage D."/>
            <person name="Harris K."/>
            <person name="Heaford A."/>
            <person name="Howland J."/>
            <person name="Kann L."/>
            <person name="Lehoczky J."/>
            <person name="LeVine R."/>
            <person name="McEwan P."/>
            <person name="McKernan K."/>
            <person name="Meldrim J."/>
            <person name="Mesirov J.P."/>
            <person name="Miranda C."/>
            <person name="Morris W."/>
            <person name="Naylor J."/>
            <person name="Raymond C."/>
            <person name="Rosetti M."/>
            <person name="Santos R."/>
            <person name="Sheridan A."/>
            <person name="Sougnez C."/>
            <person name="Stange-Thomann N."/>
            <person name="Stojanovic N."/>
            <person name="Subramanian A."/>
            <person name="Wyman D."/>
            <person name="Rogers J."/>
            <person name="Sulston J."/>
            <person name="Ainscough R."/>
            <person name="Beck S."/>
            <person name="Bentley D."/>
            <person name="Burton J."/>
            <person name="Clee C."/>
            <person name="Carter N."/>
            <person name="Coulson A."/>
            <person name="Deadman R."/>
            <person name="Deloukas P."/>
            <person name="Dunham A."/>
            <person name="Dunham I."/>
            <person name="Durbin R."/>
            <person name="French L."/>
            <person name="Grafham D."/>
            <person name="Gregory S."/>
            <person name="Hubbard T."/>
            <person name="Humphray S."/>
            <person name="Hunt A."/>
            <person name="Jones M."/>
            <person name="Lloyd C."/>
            <person name="McMurray A."/>
            <person name="Matthews L."/>
            <person name="Mercer S."/>
            <person name="Milne S."/>
            <person name="Mullikin J.C."/>
            <person name="Mungall A."/>
            <person name="Plumb R."/>
            <person name="Ross M."/>
            <person name="Shownkeen R."/>
            <person name="Sims S."/>
            <person name="Waterston R.H."/>
            <person name="Wilson R.K."/>
            <person name="Hillier L.W."/>
            <person name="McPherson J.D."/>
            <person name="Marra M.A."/>
            <person name="Mardis E.R."/>
            <person name="Fulton L.A."/>
            <person name="Chinwalla A.T."/>
            <person name="Pepin K.H."/>
            <person name="Gish W.R."/>
            <person name="Chissoe S.L."/>
            <person name="Wendl M.C."/>
            <person name="Delehaunty K.D."/>
            <person name="Miner T.L."/>
            <person name="Delehaunty A."/>
            <person name="Kramer J.B."/>
            <person name="Cook L.L."/>
            <person name="Fulton R.S."/>
            <person name="Johnson D.L."/>
            <person name="Minx P.J."/>
            <person name="Clifton S.W."/>
            <person name="Hawkins T."/>
            <person name="Branscomb E."/>
            <person name="Predki P."/>
            <person name="Richardson P."/>
            <person name="Wenning S."/>
            <person name="Slezak T."/>
            <person name="Doggett N."/>
            <person name="Cheng J.F."/>
            <person name="Olsen A."/>
            <person name="Lucas S."/>
            <person name="Elkin C."/>
            <person name="Uberbacher E."/>
            <person name="Frazier M."/>
            <person name="Gibbs R.A."/>
            <person name="Muzny D.M."/>
            <person name="Scherer S.E."/>
            <person name="Bouck J.B."/>
            <person name="Sodergren E.J."/>
            <person name="Worley K.C."/>
            <person name="Rives C.M."/>
            <person name="Gorrell J.H."/>
            <person name="Metzker M.L."/>
            <person name="Naylor S.L."/>
            <person name="Kucherlapati R.S."/>
            <person name="Nelson D.L."/>
            <person name="Weinstock G.M."/>
            <person name="Sakaki Y."/>
            <person name="Fujiyama A."/>
            <person name="Hattori M."/>
            <person name="Yada T."/>
            <person name="Toyoda A."/>
            <person name="Itoh T."/>
            <person name="Kawagoe C."/>
            <person name="Watanabe H."/>
            <person name="Totoki Y."/>
            <person name="Taylor T."/>
            <person name="Weissenbach J."/>
            <person name="Heilig R."/>
            <person name="Saurin W."/>
            <person name="Artiguenave F."/>
            <person name="Brottier P."/>
            <person name="Bruls T."/>
            <person name="Pelletier E."/>
            <person name="Robert C."/>
            <person name="Wincker P."/>
            <person name="Smith D.R."/>
            <person name="Doucette-Stamm L."/>
            <person name="Rubenfield M."/>
            <person name="Weinstock K."/>
            <person name="Lee H.M."/>
            <person name="Dubois J."/>
            <person name="Rosenthal A."/>
            <person name="Platzer M."/>
            <person name="Nyakatura G."/>
            <person name="Taudien S."/>
            <person name="Rump A."/>
            <person name="Yang H."/>
            <person name="Yu J."/>
            <person name="Wang J."/>
            <person name="Huang G."/>
            <person name="Gu J."/>
            <person name="Hood L."/>
            <person name="Rowen L."/>
            <person name="Madan A."/>
            <person name="Qin S."/>
            <person name="Davis R.W."/>
            <person name="Federspiel N.A."/>
            <person name="Abola A.P."/>
            <person name="Proctor M.J."/>
            <person name="Myers R.M."/>
            <person name="Schmutz J."/>
            <person name="Dickson M."/>
            <person name="Grimwood J."/>
            <person name="Cox D.R."/>
            <person name="Olson M.V."/>
            <person name="Kaul R."/>
            <person name="Raymond C."/>
            <person name="Shimizu N."/>
            <person name="Kawasaki K."/>
            <person name="Minoshima S."/>
            <person name="Evans G.A."/>
            <person name="Athanasiou M."/>
            <person name="Schultz R."/>
            <person name="Roe B.A."/>
            <person name="Chen F."/>
            <person name="Pan H."/>
            <person name="Ramser J."/>
            <person name="Lehrach H."/>
            <person name="Reinhardt R."/>
            <person name="McCombie W.R."/>
            <person name="de la Bastide M."/>
            <person name="Dedhia N."/>
            <person name="Blocker H."/>
            <person name="Hornischer K."/>
            <person name="Nordsiek G."/>
            <person name="Agarwala R."/>
            <person name="Aravind L."/>
            <person name="Bailey J.A."/>
            <person name="Bateman A."/>
            <person name="Batzoglou S."/>
            <person name="Birney E."/>
            <person name="Bork P."/>
            <person name="Brown D.G."/>
            <person name="Burge C.B."/>
            <person name="Cerutti L."/>
            <person name="Chen H.C."/>
            <person name="Church D."/>
            <person name="Clamp M."/>
            <person name="Copley R.R."/>
            <person name="Doerks T."/>
            <person name="Eddy S.R."/>
            <person name="Eichler E.E."/>
            <person name="Furey T.S."/>
            <person name="Galagan J."/>
            <person name="Gilbert J.G."/>
            <person name="Harmon C."/>
            <person name="Hayashizaki Y."/>
            <person name="Haussler D."/>
            <person name="Hermjakob H."/>
            <person name="Hokamp K."/>
            <person name="Jang W."/>
            <person name="Johnson L.S."/>
            <person name="Jones T.A."/>
            <person name="Kasif S."/>
            <person name="Kaspryzk A."/>
            <person name="Kennedy S."/>
            <person name="Kent W.J."/>
            <person name="Kitts P."/>
            <person name="Koonin E.V."/>
            <person name="Korf I."/>
            <person name="Kulp D."/>
            <person name="Lancet D."/>
            <person name="Lowe T.M."/>
            <person name="McLysaght A."/>
            <person name="Mikkelsen T."/>
            <person name="Moran J.V."/>
            <person name="Mulder N."/>
            <person name="Pollara V.J."/>
            <person name="Ponting C.P."/>
            <person name="Schuler G."/>
            <person name="Schultz J."/>
            <person name="Slater G."/>
            <person name="Smit A.F."/>
            <person name="Stupka E."/>
            <person name="Szustakowski J."/>
            <person name="Thierry-Mieg D."/>
            <person name="Thierry-Mieg J."/>
            <person name="Wagner L."/>
            <person name="Wallis J."/>
            <person name="Wheeler R."/>
            <person name="Williams A."/>
            <person name="Wolf Y.I."/>
            <person name="Wolfe K.H."/>
            <person name="Yang S.P."/>
            <person name="Yeh R.F."/>
            <person name="Collins F."/>
            <person name="Guyer M.S."/>
            <person name="Peterson J."/>
            <person name="Felsenfeld A."/>
            <person name="Wetterstrand K.A."/>
            <person name="Patrinos A."/>
            <person name="Morgan M.J."/>
            <person name="de Jong P."/>
            <person name="Catanese J.J."/>
            <person name="Osoegawa K."/>
            <person name="Shizuya H."/>
            <person name="Choi S."/>
            <person name="Chen Y.J."/>
        </authorList>
    </citation>
    <scope>NUCLEOTIDE SEQUENCE [LARGE SCALE GENOMIC DNA]</scope>
</reference>
<dbReference type="ExpressionAtlas" id="A0A087WTF9">
    <property type="expression patterns" value="baseline and differential"/>
</dbReference>
<dbReference type="GeneTree" id="ENSGT00390000003283"/>
<dbReference type="VEuPathDB" id="HostDB:ENSG00000166546"/>
<dbReference type="HOGENOM" id="CLU_2139122_0_0_1"/>
<dbReference type="Proteomes" id="UP000005640">
    <property type="component" value="Chromosome 16"/>
</dbReference>
<accession>A0A087WTF9</accession>
<gene>
    <name evidence="1" type="primary">BEAN1</name>
</gene>
<dbReference type="Bgee" id="ENSG00000166546">
    <property type="expression patterns" value="Expressed in oocyte and 108 other cell types or tissues"/>
</dbReference>
<keyword evidence="2" id="KW-1185">Reference proteome</keyword>
<reference evidence="1 2" key="3">
    <citation type="journal article" date="2004" name="Nature">
        <title>The sequence and analysis of duplication-rich human chromosome 16.</title>
        <authorList>
            <person name="Martin J."/>
            <person name="Han C."/>
            <person name="Gordon L.A."/>
            <person name="Terry A."/>
            <person name="Prabhakar S."/>
            <person name="She X."/>
            <person name="Xie G."/>
            <person name="Hellsten U."/>
            <person name="Chan Y.M."/>
            <person name="Altherr M."/>
            <person name="Couronne O."/>
            <person name="Aerts A."/>
            <person name="Bajorek E."/>
            <person name="Black S."/>
            <person name="Blumer H."/>
            <person name="Branscomb E."/>
            <person name="Brown N.C."/>
            <person name="Bruno W.J."/>
            <person name="Buckingham J.M."/>
            <person name="Callen D.F."/>
            <person name="Campbell C.S."/>
            <person name="Campbell M.L."/>
            <person name="Campbell E.W."/>
            <person name="Caoile C."/>
            <person name="Challacombe J.F."/>
            <person name="Chasteen L.A."/>
            <person name="Chertkov O."/>
            <person name="Chi H.C."/>
            <person name="Christensen M."/>
            <person name="Clark L.M."/>
            <person name="Cohn J.D."/>
            <person name="Denys M."/>
            <person name="Detter J.C."/>
            <person name="Dickson M."/>
            <person name="Dimitrijevic-Bussod M."/>
            <person name="Escobar J."/>
            <person name="Fawcett J.J."/>
            <person name="Flowers D."/>
            <person name="Fotopulos D."/>
            <person name="Glavina T."/>
            <person name="Gomez M."/>
            <person name="Gonzales E."/>
            <person name="Goodstein D."/>
            <person name="Goodwin L.A."/>
            <person name="Grady D.L."/>
            <person name="Grigoriev I."/>
            <person name="Groza M."/>
            <person name="Hammon N."/>
            <person name="Hawkins T."/>
            <person name="Haydu L."/>
            <person name="Hildebrand C.E."/>
            <person name="Huang W."/>
            <person name="Israni S."/>
            <person name="Jett J."/>
            <person name="Jewett P.B."/>
            <person name="Kadner K."/>
            <person name="Kimball H."/>
            <person name="Kobayashi A."/>
            <person name="Krawczyk M.C."/>
            <person name="Leyba T."/>
            <person name="Longmire J.L."/>
            <person name="Lopez F."/>
            <person name="Lou Y."/>
            <person name="Lowry S."/>
            <person name="Ludeman T."/>
            <person name="Manohar C.F."/>
            <person name="Mark G.A."/>
            <person name="McMurray K.L."/>
            <person name="Meincke L.J."/>
            <person name="Morgan J."/>
            <person name="Moyzis R.K."/>
            <person name="Mundt M.O."/>
            <person name="Munk A.C."/>
            <person name="Nandkeshwar R.D."/>
            <person name="Pitluck S."/>
            <person name="Pollard M."/>
            <person name="Predki P."/>
            <person name="Parson-Quintana B."/>
            <person name="Ramirez L."/>
            <person name="Rash S."/>
            <person name="Retterer J."/>
            <person name="Ricke D.O."/>
            <person name="Robinson D.L."/>
            <person name="Rodriguez A."/>
            <person name="Salamov A."/>
            <person name="Saunders E.H."/>
            <person name="Scott D."/>
            <person name="Shough T."/>
            <person name="Stallings R.L."/>
            <person name="Stalvey M."/>
            <person name="Sutherland R.D."/>
            <person name="Tapia R."/>
            <person name="Tesmer J.G."/>
            <person name="Thayer N."/>
            <person name="Thompson L.S."/>
            <person name="Tice H."/>
            <person name="Torney D.C."/>
            <person name="Tran-Gyamfi M."/>
            <person name="Tsai M."/>
            <person name="Ulanovsky L.E."/>
            <person name="Ustaszewska A."/>
            <person name="Vo N."/>
            <person name="White P.S."/>
            <person name="Williams A.L."/>
            <person name="Wills P.L."/>
            <person name="Wu J.R."/>
            <person name="Wu K."/>
            <person name="Yang J."/>
            <person name="Dejong P."/>
            <person name="Bruce D."/>
            <person name="Doggett N.A."/>
            <person name="Deaven L."/>
            <person name="Schmutz J."/>
            <person name="Grimwood J."/>
            <person name="Richardson P."/>
            <person name="Rokhsar D.S."/>
            <person name="Eichler E.E."/>
            <person name="Gilna P."/>
            <person name="Lucas S.M."/>
            <person name="Myers R.M."/>
            <person name="Rubin E.M."/>
            <person name="Pennacchio L.A."/>
        </authorList>
    </citation>
    <scope>NUCLEOTIDE SEQUENCE [LARGE SCALE GENOMIC DNA]</scope>
</reference>
<organism evidence="1 2">
    <name type="scientific">Homo sapiens</name>
    <name type="common">Human</name>
    <dbReference type="NCBI Taxonomy" id="9606"/>
    <lineage>
        <taxon>Eukaryota</taxon>
        <taxon>Metazoa</taxon>
        <taxon>Chordata</taxon>
        <taxon>Craniata</taxon>
        <taxon>Vertebrata</taxon>
        <taxon>Euteleostomi</taxon>
        <taxon>Mammalia</taxon>
        <taxon>Eutheria</taxon>
        <taxon>Euarchontoglires</taxon>
        <taxon>Primates</taxon>
        <taxon>Haplorrhini</taxon>
        <taxon>Catarrhini</taxon>
        <taxon>Hominidae</taxon>
        <taxon>Homo</taxon>
    </lineage>
</organism>
<dbReference type="EMBL" id="AC132186">
    <property type="status" value="NOT_ANNOTATED_CDS"/>
    <property type="molecule type" value="Genomic_DNA"/>
</dbReference>
<evidence type="ECO:0000313" key="2">
    <source>
        <dbReference type="Proteomes" id="UP000005640"/>
    </source>
</evidence>
<proteinExistence type="predicted"/>
<dbReference type="HGNC" id="HGNC:24160">
    <property type="gene designation" value="BEAN1"/>
</dbReference>
<reference evidence="1" key="5">
    <citation type="submission" date="2025-09" db="UniProtKB">
        <authorList>
            <consortium name="Ensembl"/>
        </authorList>
    </citation>
    <scope>IDENTIFICATION</scope>
</reference>
<sequence length="113" mass="12504">MSFKRPCPCKFPPHILPPLGARQGQSLESSCRERLEVFGQRTAGVQPEANVACWVGRGQHGRPLTSARCSLRTENRTLAHSSVSALPEVWIGVPLRDVNGMTHTHTQIKDYMA</sequence>
<dbReference type="OpenTargets" id="ENSG00000166546"/>
<dbReference type="EMBL" id="AC010542">
    <property type="status" value="NOT_ANNOTATED_CDS"/>
    <property type="molecule type" value="Genomic_DNA"/>
</dbReference>
<reference evidence="1 2" key="2">
    <citation type="journal article" date="2004" name="Nature">
        <title>Finishing the euchromatic sequence of the human genome.</title>
        <authorList>
            <consortium name="International Human Genome Sequencing Consortium"/>
        </authorList>
    </citation>
    <scope>NUCLEOTIDE SEQUENCE [LARGE SCALE GENOMIC DNA]</scope>
</reference>
<protein>
    <submittedName>
        <fullName evidence="1">Brain expressed associated with NEDD4 1</fullName>
    </submittedName>
</protein>
<name>A0A087WTF9_HUMAN</name>
<dbReference type="Ensembl" id="ENST00000618932.1">
    <property type="protein sequence ID" value="ENSP00000477843.1"/>
    <property type="gene ID" value="ENSG00000166546.15"/>
</dbReference>
<dbReference type="OrthoDB" id="9085892at2759"/>
<dbReference type="UCSC" id="uc059vhr.1">
    <property type="organism name" value="human"/>
</dbReference>
<dbReference type="AlphaFoldDB" id="A0A087WTF9"/>
<evidence type="ECO:0000313" key="1">
    <source>
        <dbReference type="Ensembl" id="ENSP00000477843.1"/>
    </source>
</evidence>
<dbReference type="ChiTaRS" id="BEAN1">
    <property type="organism name" value="human"/>
</dbReference>
<reference evidence="1" key="4">
    <citation type="submission" date="2025-08" db="UniProtKB">
        <authorList>
            <consortium name="Ensembl"/>
        </authorList>
    </citation>
    <scope>IDENTIFICATION</scope>
</reference>